<sequence length="191" mass="21147">MSYRSILLDIQQRQEDAKAARLAAYMDAIRNVQLDGSAWQRFYSAQPSAAPPVVKRIRHDSEEAGLDFRLRMSRSSPTLSSRRGAAGHADAELQQLSELSLFEPFAPAGSSQPVVGTRATLVRASALPVLIPQIRDPVPISEPMTITPEPTPRRAPPALGIKTLRLSVAEAAKQEIVAFEQRLDRTRRDRR</sequence>
<evidence type="ECO:0000313" key="1">
    <source>
        <dbReference type="EMBL" id="KAG8463644.1"/>
    </source>
</evidence>
<comment type="caution">
    <text evidence="1">The sequence shown here is derived from an EMBL/GenBank/DDBJ whole genome shotgun (WGS) entry which is preliminary data.</text>
</comment>
<keyword evidence="2" id="KW-1185">Reference proteome</keyword>
<accession>A0A8J6C8H5</accession>
<gene>
    <name evidence="1" type="ORF">KFE25_003917</name>
</gene>
<dbReference type="EMBL" id="JAGTXO010000015">
    <property type="protein sequence ID" value="KAG8463644.1"/>
    <property type="molecule type" value="Genomic_DNA"/>
</dbReference>
<organism evidence="1 2">
    <name type="scientific">Diacronema lutheri</name>
    <name type="common">Unicellular marine alga</name>
    <name type="synonym">Monochrysis lutheri</name>
    <dbReference type="NCBI Taxonomy" id="2081491"/>
    <lineage>
        <taxon>Eukaryota</taxon>
        <taxon>Haptista</taxon>
        <taxon>Haptophyta</taxon>
        <taxon>Pavlovophyceae</taxon>
        <taxon>Pavlovales</taxon>
        <taxon>Pavlovaceae</taxon>
        <taxon>Diacronema</taxon>
    </lineage>
</organism>
<proteinExistence type="predicted"/>
<protein>
    <submittedName>
        <fullName evidence="1">Uncharacterized protein</fullName>
    </submittedName>
</protein>
<evidence type="ECO:0000313" key="2">
    <source>
        <dbReference type="Proteomes" id="UP000751190"/>
    </source>
</evidence>
<dbReference type="AlphaFoldDB" id="A0A8J6C8H5"/>
<reference evidence="1" key="1">
    <citation type="submission" date="2021-05" db="EMBL/GenBank/DDBJ databases">
        <title>The genome of the haptophyte Pavlova lutheri (Diacronema luteri, Pavlovales) - a model for lipid biosynthesis in eukaryotic algae.</title>
        <authorList>
            <person name="Hulatt C.J."/>
            <person name="Posewitz M.C."/>
        </authorList>
    </citation>
    <scope>NUCLEOTIDE SEQUENCE</scope>
    <source>
        <strain evidence="1">NIVA-4/92</strain>
    </source>
</reference>
<name>A0A8J6C8H5_DIALT</name>
<dbReference type="Proteomes" id="UP000751190">
    <property type="component" value="Unassembled WGS sequence"/>
</dbReference>